<dbReference type="AlphaFoldDB" id="A0A2P8E718"/>
<name>A0A2P8E718_9ACTN</name>
<dbReference type="Proteomes" id="UP000243528">
    <property type="component" value="Unassembled WGS sequence"/>
</dbReference>
<keyword evidence="5 7" id="KW-1133">Transmembrane helix</keyword>
<dbReference type="GO" id="GO:0055085">
    <property type="term" value="P:transmembrane transport"/>
    <property type="evidence" value="ECO:0007669"/>
    <property type="project" value="InterPro"/>
</dbReference>
<evidence type="ECO:0000256" key="4">
    <source>
        <dbReference type="ARBA" id="ARBA00022692"/>
    </source>
</evidence>
<dbReference type="InterPro" id="IPR000515">
    <property type="entry name" value="MetI-like"/>
</dbReference>
<feature type="transmembrane region" description="Helical" evidence="7">
    <location>
        <begin position="68"/>
        <end position="89"/>
    </location>
</feature>
<proteinExistence type="inferred from homology"/>
<comment type="subcellular location">
    <subcellularLocation>
        <location evidence="1 7">Cell membrane</location>
        <topology evidence="1 7">Multi-pass membrane protein</topology>
    </subcellularLocation>
</comment>
<feature type="transmembrane region" description="Helical" evidence="7">
    <location>
        <begin position="256"/>
        <end position="278"/>
    </location>
</feature>
<keyword evidence="2 7" id="KW-0813">Transport</keyword>
<accession>A0A2P8E718</accession>
<evidence type="ECO:0000256" key="5">
    <source>
        <dbReference type="ARBA" id="ARBA00022989"/>
    </source>
</evidence>
<comment type="caution">
    <text evidence="9">The sequence shown here is derived from an EMBL/GenBank/DDBJ whole genome shotgun (WGS) entry which is preliminary data.</text>
</comment>
<keyword evidence="3" id="KW-1003">Cell membrane</keyword>
<keyword evidence="6 7" id="KW-0472">Membrane</keyword>
<dbReference type="CDD" id="cd06261">
    <property type="entry name" value="TM_PBP2"/>
    <property type="match status" value="1"/>
</dbReference>
<evidence type="ECO:0000256" key="6">
    <source>
        <dbReference type="ARBA" id="ARBA00023136"/>
    </source>
</evidence>
<organism evidence="9 10">
    <name type="scientific">Haloactinopolyspora alba</name>
    <dbReference type="NCBI Taxonomy" id="648780"/>
    <lineage>
        <taxon>Bacteria</taxon>
        <taxon>Bacillati</taxon>
        <taxon>Actinomycetota</taxon>
        <taxon>Actinomycetes</taxon>
        <taxon>Jiangellales</taxon>
        <taxon>Jiangellaceae</taxon>
        <taxon>Haloactinopolyspora</taxon>
    </lineage>
</organism>
<dbReference type="InterPro" id="IPR035906">
    <property type="entry name" value="MetI-like_sf"/>
</dbReference>
<feature type="transmembrane region" description="Helical" evidence="7">
    <location>
        <begin position="148"/>
        <end position="173"/>
    </location>
</feature>
<comment type="similarity">
    <text evidence="7">Belongs to the binding-protein-dependent transport system permease family.</text>
</comment>
<dbReference type="PROSITE" id="PS50928">
    <property type="entry name" value="ABC_TM1"/>
    <property type="match status" value="1"/>
</dbReference>
<feature type="transmembrane region" description="Helical" evidence="7">
    <location>
        <begin position="101"/>
        <end position="121"/>
    </location>
</feature>
<evidence type="ECO:0000256" key="7">
    <source>
        <dbReference type="RuleBase" id="RU363032"/>
    </source>
</evidence>
<feature type="transmembrane region" description="Helical" evidence="7">
    <location>
        <begin position="194"/>
        <end position="216"/>
    </location>
</feature>
<evidence type="ECO:0000313" key="10">
    <source>
        <dbReference type="Proteomes" id="UP000243528"/>
    </source>
</evidence>
<dbReference type="SUPFAM" id="SSF161098">
    <property type="entry name" value="MetI-like"/>
    <property type="match status" value="1"/>
</dbReference>
<keyword evidence="10" id="KW-1185">Reference proteome</keyword>
<evidence type="ECO:0000256" key="3">
    <source>
        <dbReference type="ARBA" id="ARBA00022475"/>
    </source>
</evidence>
<evidence type="ECO:0000256" key="1">
    <source>
        <dbReference type="ARBA" id="ARBA00004651"/>
    </source>
</evidence>
<evidence type="ECO:0000259" key="8">
    <source>
        <dbReference type="PROSITE" id="PS50928"/>
    </source>
</evidence>
<dbReference type="PANTHER" id="PTHR43005:SF1">
    <property type="entry name" value="SPERMIDINE_PUTRESCINE TRANSPORT SYSTEM PERMEASE PROTEIN"/>
    <property type="match status" value="1"/>
</dbReference>
<protein>
    <submittedName>
        <fullName evidence="9">Carbohydrate ABC transporter membrane protein 1 (CUT1 family)</fullName>
    </submittedName>
</protein>
<reference evidence="9 10" key="1">
    <citation type="submission" date="2018-03" db="EMBL/GenBank/DDBJ databases">
        <title>Genomic Encyclopedia of Archaeal and Bacterial Type Strains, Phase II (KMG-II): from individual species to whole genera.</title>
        <authorList>
            <person name="Goeker M."/>
        </authorList>
    </citation>
    <scope>NUCLEOTIDE SEQUENCE [LARGE SCALE GENOMIC DNA]</scope>
    <source>
        <strain evidence="9 10">DSM 45211</strain>
    </source>
</reference>
<dbReference type="Pfam" id="PF00528">
    <property type="entry name" value="BPD_transp_1"/>
    <property type="match status" value="1"/>
</dbReference>
<gene>
    <name evidence="9" type="ORF">CLV30_104129</name>
</gene>
<dbReference type="GO" id="GO:0005886">
    <property type="term" value="C:plasma membrane"/>
    <property type="evidence" value="ECO:0007669"/>
    <property type="project" value="UniProtKB-SubCell"/>
</dbReference>
<keyword evidence="4 7" id="KW-0812">Transmembrane</keyword>
<dbReference type="PANTHER" id="PTHR43005">
    <property type="entry name" value="BLR7065 PROTEIN"/>
    <property type="match status" value="1"/>
</dbReference>
<sequence>MDFRVLALLPLASLLLLLVLFPLIELFRLALSTVQLEAGGLRQTYTGMDNLRTALGDQVFGVALRNTLIFVGLTTLAQILLGTALAVFVQRAGRIRRLAQSLLLWPIVVAPVVVSVVWWLILNSRIGALNAALDAVGLPEQGWLSSTLSLFAVMVVDVWHWTPVVFLIVFAAVQGADPELREAALVDGANERQVFRYITLPQILPAIGAAALIRAIGGVKTFDEVFILTGGGPGISSEIVSTFVHRLYSDQLEVGYASMVSVFTILIVVVFAVGIWALRRFFQAIGGAA</sequence>
<dbReference type="EMBL" id="PYGE01000004">
    <property type="protein sequence ID" value="PSL05263.1"/>
    <property type="molecule type" value="Genomic_DNA"/>
</dbReference>
<evidence type="ECO:0000256" key="2">
    <source>
        <dbReference type="ARBA" id="ARBA00022448"/>
    </source>
</evidence>
<feature type="domain" description="ABC transmembrane type-1" evidence="8">
    <location>
        <begin position="64"/>
        <end position="277"/>
    </location>
</feature>
<evidence type="ECO:0000313" key="9">
    <source>
        <dbReference type="EMBL" id="PSL05263.1"/>
    </source>
</evidence>
<dbReference type="Gene3D" id="1.10.3720.10">
    <property type="entry name" value="MetI-like"/>
    <property type="match status" value="1"/>
</dbReference>